<evidence type="ECO:0000259" key="1">
    <source>
        <dbReference type="Pfam" id="PF04991"/>
    </source>
</evidence>
<dbReference type="InterPro" id="IPR052613">
    <property type="entry name" value="LicD_transferase"/>
</dbReference>
<feature type="domain" description="LicD/FKTN/FKRP nucleotidyltransferase" evidence="1">
    <location>
        <begin position="28"/>
        <end position="71"/>
    </location>
</feature>
<comment type="caution">
    <text evidence="2">The sequence shown here is derived from an EMBL/GenBank/DDBJ whole genome shotgun (WGS) entry which is preliminary data.</text>
</comment>
<proteinExistence type="predicted"/>
<accession>A0ABN8LE22</accession>
<organism evidence="2 3">
    <name type="scientific">Porites evermanni</name>
    <dbReference type="NCBI Taxonomy" id="104178"/>
    <lineage>
        <taxon>Eukaryota</taxon>
        <taxon>Metazoa</taxon>
        <taxon>Cnidaria</taxon>
        <taxon>Anthozoa</taxon>
        <taxon>Hexacorallia</taxon>
        <taxon>Scleractinia</taxon>
        <taxon>Fungiina</taxon>
        <taxon>Poritidae</taxon>
        <taxon>Porites</taxon>
    </lineage>
</organism>
<dbReference type="EMBL" id="CALNXI010000020">
    <property type="protein sequence ID" value="CAH3015188.1"/>
    <property type="molecule type" value="Genomic_DNA"/>
</dbReference>
<name>A0ABN8LE22_9CNID</name>
<gene>
    <name evidence="2" type="ORF">PEVE_00013540</name>
</gene>
<dbReference type="Pfam" id="PF04991">
    <property type="entry name" value="LicD"/>
    <property type="match status" value="1"/>
</dbReference>
<evidence type="ECO:0000313" key="3">
    <source>
        <dbReference type="Proteomes" id="UP001159427"/>
    </source>
</evidence>
<dbReference type="InterPro" id="IPR007074">
    <property type="entry name" value="LicD/FKTN/FKRP_NTP_transf"/>
</dbReference>
<dbReference type="PANTHER" id="PTHR13627:SF35">
    <property type="entry name" value="LICD FAMILY PROTEIN"/>
    <property type="match status" value="1"/>
</dbReference>
<evidence type="ECO:0000313" key="2">
    <source>
        <dbReference type="EMBL" id="CAH3015188.1"/>
    </source>
</evidence>
<reference evidence="2 3" key="1">
    <citation type="submission" date="2022-05" db="EMBL/GenBank/DDBJ databases">
        <authorList>
            <consortium name="Genoscope - CEA"/>
            <person name="William W."/>
        </authorList>
    </citation>
    <scope>NUCLEOTIDE SEQUENCE [LARGE SCALE GENOMIC DNA]</scope>
</reference>
<protein>
    <recommendedName>
        <fullName evidence="1">LicD/FKTN/FKRP nucleotidyltransferase domain-containing protein</fullName>
    </recommendedName>
</protein>
<dbReference type="Proteomes" id="UP001159427">
    <property type="component" value="Unassembled WGS sequence"/>
</dbReference>
<feature type="non-terminal residue" evidence="2">
    <location>
        <position position="1"/>
    </location>
</feature>
<sequence length="209" mass="24386">VYGELGCPKNPNRKDFYEILRHWIQISKQNNIEYVLAYGSLLGAMRDGDVIPYDSDVDVLVNHSYFSILEKLSVKRDFNPSDGKIRLVVQPEFVLNISMDDRKRFNCEGKETIEMEDKCSFQEPMARLIKGNLFLDVFVFYSRVDVVEDPSENRLKKYHKNDFYPFRPCSFMGLQASCPNNSWEVLRLYFGSDNLEPIHKCKNGSWGDK</sequence>
<dbReference type="PANTHER" id="PTHR13627">
    <property type="entry name" value="FUKUTIN RELATED PROTEIN"/>
    <property type="match status" value="1"/>
</dbReference>
<keyword evidence="3" id="KW-1185">Reference proteome</keyword>
<feature type="non-terminal residue" evidence="2">
    <location>
        <position position="209"/>
    </location>
</feature>